<proteinExistence type="predicted"/>
<evidence type="ECO:0000313" key="1">
    <source>
        <dbReference type="EMBL" id="TWT91131.1"/>
    </source>
</evidence>
<accession>A0A5C5ZVX9</accession>
<protein>
    <recommendedName>
        <fullName evidence="3">Flagellar protein FliL</fullName>
    </recommendedName>
</protein>
<evidence type="ECO:0000313" key="2">
    <source>
        <dbReference type="Proteomes" id="UP000315440"/>
    </source>
</evidence>
<organism evidence="1 2">
    <name type="scientific">Pseudobythopirellula maris</name>
    <dbReference type="NCBI Taxonomy" id="2527991"/>
    <lineage>
        <taxon>Bacteria</taxon>
        <taxon>Pseudomonadati</taxon>
        <taxon>Planctomycetota</taxon>
        <taxon>Planctomycetia</taxon>
        <taxon>Pirellulales</taxon>
        <taxon>Lacipirellulaceae</taxon>
        <taxon>Pseudobythopirellula</taxon>
    </lineage>
</organism>
<dbReference type="OrthoDB" id="279167at2"/>
<sequence length="155" mass="17587">MMTPVRTLPTRRPPARRAIVAVLCAVAAAGCYDPTTLVERIRTNATRNRLEEIPLGTFAAVLPRDIETGEILEVELSIYGEAARYRVAELKSELEAKEYLIRDEFSKRLRLIDRSVLTDPHLNQVREELHQIVNDTLDEPLIDTVGVSNVLFLRH</sequence>
<dbReference type="AlphaFoldDB" id="A0A5C5ZVX9"/>
<dbReference type="RefSeq" id="WP_146398596.1">
    <property type="nucleotide sequence ID" value="NZ_SJPQ01000001.1"/>
</dbReference>
<comment type="caution">
    <text evidence="1">The sequence shown here is derived from an EMBL/GenBank/DDBJ whole genome shotgun (WGS) entry which is preliminary data.</text>
</comment>
<name>A0A5C5ZVX9_9BACT</name>
<reference evidence="1 2" key="1">
    <citation type="submission" date="2019-02" db="EMBL/GenBank/DDBJ databases">
        <title>Deep-cultivation of Planctomycetes and their phenomic and genomic characterization uncovers novel biology.</title>
        <authorList>
            <person name="Wiegand S."/>
            <person name="Jogler M."/>
            <person name="Boedeker C."/>
            <person name="Pinto D."/>
            <person name="Vollmers J."/>
            <person name="Rivas-Marin E."/>
            <person name="Kohn T."/>
            <person name="Peeters S.H."/>
            <person name="Heuer A."/>
            <person name="Rast P."/>
            <person name="Oberbeckmann S."/>
            <person name="Bunk B."/>
            <person name="Jeske O."/>
            <person name="Meyerdierks A."/>
            <person name="Storesund J.E."/>
            <person name="Kallscheuer N."/>
            <person name="Luecker S."/>
            <person name="Lage O.M."/>
            <person name="Pohl T."/>
            <person name="Merkel B.J."/>
            <person name="Hornburger P."/>
            <person name="Mueller R.-W."/>
            <person name="Bruemmer F."/>
            <person name="Labrenz M."/>
            <person name="Spormann A.M."/>
            <person name="Op Den Camp H."/>
            <person name="Overmann J."/>
            <person name="Amann R."/>
            <person name="Jetten M.S.M."/>
            <person name="Mascher T."/>
            <person name="Medema M.H."/>
            <person name="Devos D.P."/>
            <person name="Kaster A.-K."/>
            <person name="Ovreas L."/>
            <person name="Rohde M."/>
            <person name="Galperin M.Y."/>
            <person name="Jogler C."/>
        </authorList>
    </citation>
    <scope>NUCLEOTIDE SEQUENCE [LARGE SCALE GENOMIC DNA]</scope>
    <source>
        <strain evidence="1 2">Mal64</strain>
    </source>
</reference>
<evidence type="ECO:0008006" key="3">
    <source>
        <dbReference type="Google" id="ProtNLM"/>
    </source>
</evidence>
<dbReference type="Proteomes" id="UP000315440">
    <property type="component" value="Unassembled WGS sequence"/>
</dbReference>
<gene>
    <name evidence="1" type="ORF">Mal64_15300</name>
</gene>
<keyword evidence="2" id="KW-1185">Reference proteome</keyword>
<dbReference type="EMBL" id="SJPQ01000001">
    <property type="protein sequence ID" value="TWT91131.1"/>
    <property type="molecule type" value="Genomic_DNA"/>
</dbReference>
<dbReference type="PROSITE" id="PS51257">
    <property type="entry name" value="PROKAR_LIPOPROTEIN"/>
    <property type="match status" value="1"/>
</dbReference>